<dbReference type="Proteomes" id="UP000522864">
    <property type="component" value="Unassembled WGS sequence"/>
</dbReference>
<dbReference type="Gene3D" id="2.60.120.430">
    <property type="entry name" value="Galactose-binding lectin"/>
    <property type="match status" value="1"/>
</dbReference>
<dbReference type="AlphaFoldDB" id="A0A7Y7WXE5"/>
<proteinExistence type="predicted"/>
<evidence type="ECO:0000313" key="2">
    <source>
        <dbReference type="EMBL" id="NWB89459.1"/>
    </source>
</evidence>
<name>A0A7Y7WXE5_9PSED</name>
<gene>
    <name evidence="2" type="ORF">HX830_31840</name>
</gene>
<dbReference type="InterPro" id="IPR013783">
    <property type="entry name" value="Ig-like_fold"/>
</dbReference>
<organism evidence="2 3">
    <name type="scientific">Pseudomonas gingeri</name>
    <dbReference type="NCBI Taxonomy" id="117681"/>
    <lineage>
        <taxon>Bacteria</taxon>
        <taxon>Pseudomonadati</taxon>
        <taxon>Pseudomonadota</taxon>
        <taxon>Gammaproteobacteria</taxon>
        <taxon>Pseudomonadales</taxon>
        <taxon>Pseudomonadaceae</taxon>
        <taxon>Pseudomonas</taxon>
    </lineage>
</organism>
<feature type="region of interest" description="Disordered" evidence="1">
    <location>
        <begin position="1"/>
        <end position="25"/>
    </location>
</feature>
<comment type="caution">
    <text evidence="2">The sequence shown here is derived from an EMBL/GenBank/DDBJ whole genome shotgun (WGS) entry which is preliminary data.</text>
</comment>
<sequence length="594" mass="63039">MNTSDIAAIDTPAPDTALPSQNASLSGTGFPGASVEIWQQNGSLLGQAQVDQNSRWSTVLETSLPLGPFTFSVRQLLGGVTSEWQNFSFSVSSSLYPITSAPQINNPTGTVTSPFSISGMATPGATVTVYRTGGQYTFGSVQVNDNGEWSLNNITQDPGPDSISATQTLNGQTSGYAPNLPFQVQPAAPLDVPRIDNPKGYVNTPFLISGTATPGATVTVYGTGGTYGTDTAIVSASGYWEIPNVTQYAGHDSITATQTLGDRRSSFAPIQQFWVDMNPPSFPITSAPVIDNPQSAAYSPFSIYGSATPGATVTVYRTGGDYVFGTARVGPDGHWVIPNLAHDPGTDSISATQTLYGTTSGYTPNVPFTVYARKDLSQTLEDIGNYMNDVVQRVKSDADNVVGTISKFQSLAASFTTPGSKVIGLAGEMTGIGLKIYADIKEYGFVWNRQPDTTPRTGSGEIVEVPANTSVAQRARQQVVGGWIETFVPASSALPVPVPRPNDRWAWSKTDYCDAGGTAGRIPPASFPYTGPGALVGQLLYKFGTSGKSRPIYNEGYANTLNDSGSLFLRINTPDDELRNNKGEMKIYIGMYLL</sequence>
<evidence type="ECO:0000313" key="3">
    <source>
        <dbReference type="Proteomes" id="UP000522864"/>
    </source>
</evidence>
<dbReference type="Gene3D" id="2.60.40.10">
    <property type="entry name" value="Immunoglobulins"/>
    <property type="match status" value="3"/>
</dbReference>
<protein>
    <submittedName>
        <fullName evidence="2">Uncharacterized protein</fullName>
    </submittedName>
</protein>
<evidence type="ECO:0000256" key="1">
    <source>
        <dbReference type="SAM" id="MobiDB-lite"/>
    </source>
</evidence>
<accession>A0A7Y7WXE5</accession>
<dbReference type="RefSeq" id="WP_177104809.1">
    <property type="nucleotide sequence ID" value="NZ_JACAQA010000066.1"/>
</dbReference>
<dbReference type="EMBL" id="JACAQA010000066">
    <property type="protein sequence ID" value="NWB89459.1"/>
    <property type="molecule type" value="Genomic_DNA"/>
</dbReference>
<reference evidence="2 3" key="1">
    <citation type="submission" date="2020-04" db="EMBL/GenBank/DDBJ databases">
        <title>Molecular characterization of pseudomonads from Agaricus bisporus reveal novel blotch 2 pathogens in Western Europe.</title>
        <authorList>
            <person name="Taparia T."/>
            <person name="Krijger M."/>
            <person name="Haynes E."/>
            <person name="Elpinstone J.G."/>
            <person name="Noble R."/>
            <person name="Van Der Wolf J."/>
        </authorList>
    </citation>
    <scope>NUCLEOTIDE SEQUENCE [LARGE SCALE GENOMIC DNA]</scope>
    <source>
        <strain evidence="2 3">G9001</strain>
    </source>
</reference>